<organism evidence="1 2">
    <name type="scientific">Tessaracoccus oleiagri</name>
    <dbReference type="NCBI Taxonomy" id="686624"/>
    <lineage>
        <taxon>Bacteria</taxon>
        <taxon>Bacillati</taxon>
        <taxon>Actinomycetota</taxon>
        <taxon>Actinomycetes</taxon>
        <taxon>Propionibacteriales</taxon>
        <taxon>Propionibacteriaceae</taxon>
        <taxon>Tessaracoccus</taxon>
    </lineage>
</organism>
<name>A0A1G9H2J5_9ACTN</name>
<dbReference type="Pfam" id="PF08922">
    <property type="entry name" value="DUF1905"/>
    <property type="match status" value="1"/>
</dbReference>
<reference evidence="1 2" key="1">
    <citation type="submission" date="2016-10" db="EMBL/GenBank/DDBJ databases">
        <authorList>
            <person name="de Groot N.N."/>
        </authorList>
    </citation>
    <scope>NUCLEOTIDE SEQUENCE [LARGE SCALE GENOMIC DNA]</scope>
    <source>
        <strain evidence="1 2">CGMCC 1.9159</strain>
    </source>
</reference>
<evidence type="ECO:0000313" key="2">
    <source>
        <dbReference type="Proteomes" id="UP000199475"/>
    </source>
</evidence>
<protein>
    <recommendedName>
        <fullName evidence="3">DUF1905 domain-containing protein</fullName>
    </recommendedName>
</protein>
<dbReference type="Gene3D" id="2.40.30.100">
    <property type="entry name" value="AF2212/PG0164-like"/>
    <property type="match status" value="1"/>
</dbReference>
<dbReference type="SUPFAM" id="SSF141694">
    <property type="entry name" value="AF2212/PG0164-like"/>
    <property type="match status" value="1"/>
</dbReference>
<dbReference type="Proteomes" id="UP000199475">
    <property type="component" value="Unassembled WGS sequence"/>
</dbReference>
<dbReference type="OrthoDB" id="9808666at2"/>
<dbReference type="STRING" id="686624.SAMN04488242_0038"/>
<dbReference type="AlphaFoldDB" id="A0A1G9H2J5"/>
<proteinExistence type="predicted"/>
<accession>A0A1G9H2J5</accession>
<sequence length="99" mass="11096">MAQFEFTAEVWVAPADDAWRFVTVPAEVADDIRMMAGPRRGFGSVRVEVTVGRTTWRTSVFPDSRKDSYILPVKKAVRDAEGIHDGDTVTVKLRLVDVE</sequence>
<dbReference type="EMBL" id="FNGP01000001">
    <property type="protein sequence ID" value="SDL07147.1"/>
    <property type="molecule type" value="Genomic_DNA"/>
</dbReference>
<evidence type="ECO:0000313" key="1">
    <source>
        <dbReference type="EMBL" id="SDL07147.1"/>
    </source>
</evidence>
<dbReference type="InterPro" id="IPR037079">
    <property type="entry name" value="AF2212/PG0164-like_sf"/>
</dbReference>
<gene>
    <name evidence="1" type="ORF">SAMN04488242_0038</name>
</gene>
<evidence type="ECO:0008006" key="3">
    <source>
        <dbReference type="Google" id="ProtNLM"/>
    </source>
</evidence>
<dbReference type="InterPro" id="IPR015018">
    <property type="entry name" value="DUF1905"/>
</dbReference>
<dbReference type="RefSeq" id="WP_093247785.1">
    <property type="nucleotide sequence ID" value="NZ_FNGP01000001.1"/>
</dbReference>
<keyword evidence="2" id="KW-1185">Reference proteome</keyword>